<dbReference type="SUPFAM" id="SSF48508">
    <property type="entry name" value="Nuclear receptor ligand-binding domain"/>
    <property type="match status" value="1"/>
</dbReference>
<evidence type="ECO:0000256" key="6">
    <source>
        <dbReference type="ARBA" id="ARBA00022833"/>
    </source>
</evidence>
<dbReference type="InterPro" id="IPR001723">
    <property type="entry name" value="Nuclear_hrmn_rcpt"/>
</dbReference>
<keyword evidence="9" id="KW-0010">Activator</keyword>
<dbReference type="Proteomes" id="UP001333110">
    <property type="component" value="Unassembled WGS sequence"/>
</dbReference>
<evidence type="ECO:0000256" key="1">
    <source>
        <dbReference type="ARBA" id="ARBA00004245"/>
    </source>
</evidence>
<evidence type="ECO:0000259" key="15">
    <source>
        <dbReference type="PROSITE" id="PS51843"/>
    </source>
</evidence>
<keyword evidence="8" id="KW-0238">DNA-binding</keyword>
<dbReference type="Pfam" id="PF00104">
    <property type="entry name" value="Hormone_recep"/>
    <property type="match status" value="1"/>
</dbReference>
<evidence type="ECO:0000256" key="9">
    <source>
        <dbReference type="ARBA" id="ARBA00023159"/>
    </source>
</evidence>
<keyword evidence="5" id="KW-0863">Zinc-finger</keyword>
<dbReference type="Gene3D" id="1.10.565.10">
    <property type="entry name" value="Retinoid X Receptor"/>
    <property type="match status" value="2"/>
</dbReference>
<protein>
    <recommendedName>
        <fullName evidence="15">NR LBD domain-containing protein</fullName>
    </recommendedName>
</protein>
<evidence type="ECO:0000256" key="4">
    <source>
        <dbReference type="ARBA" id="ARBA00022723"/>
    </source>
</evidence>
<sequence length="417" mass="45992">MTGEDTGAEGMGQPRGVGTARDRGIEVTARGCGTEGTKGQWHLRAPGGPRGTCATGDPHPWSGGDGGMAVIMSEEALRRRRALRGQRRLEREQPGGLTAEQQELISILIVAHQRTFDSSFSQFTHYWPAVRLYVPSPRPQSPPEPGVHAAWPLSVQPDCLDEDVLPDVFSMLPHFADLSTFMIQQVINFAKEIPAFRSTGRGHGWETPTATPALTPPLAPPGRTLPIDDQISLLKGATLEICQIQFNTVFNVETNAWECGQHCYTIQDGALGEGRGDGGTGEQGTATSPSRLAHHCHVPPAGFQQIYLEPLLKFHVSLKKLQLHEAEYVLLQAMLLFSPDHASITQRDFIDQFQEKVALTLKSYIDHRHPMPEGRFLYAKLLLLLTELQTLKVENTRQILHIQDLSSMTPLLSEIIS</sequence>
<keyword evidence="3" id="KW-0597">Phosphoprotein</keyword>
<dbReference type="PANTHER" id="PTHR24082:SF231">
    <property type="entry name" value="NUCLEAR RECEPTOR SUBFAMILY 1 GROUP I MEMBER 3"/>
    <property type="match status" value="1"/>
</dbReference>
<keyword evidence="2" id="KW-0963">Cytoplasm</keyword>
<dbReference type="InterPro" id="IPR000536">
    <property type="entry name" value="Nucl_hrmn_rcpt_lig-bd"/>
</dbReference>
<comment type="caution">
    <text evidence="16">The sequence shown here is derived from an EMBL/GenBank/DDBJ whole genome shotgun (WGS) entry which is preliminary data.</text>
</comment>
<evidence type="ECO:0000256" key="14">
    <source>
        <dbReference type="SAM" id="MobiDB-lite"/>
    </source>
</evidence>
<gene>
    <name evidence="16" type="ORF">QYF61_015940</name>
</gene>
<dbReference type="EMBL" id="JAUNZN010000028">
    <property type="protein sequence ID" value="KAK4807594.1"/>
    <property type="molecule type" value="Genomic_DNA"/>
</dbReference>
<evidence type="ECO:0000256" key="11">
    <source>
        <dbReference type="ARBA" id="ARBA00023170"/>
    </source>
</evidence>
<evidence type="ECO:0000256" key="3">
    <source>
        <dbReference type="ARBA" id="ARBA00022553"/>
    </source>
</evidence>
<dbReference type="GO" id="GO:0000122">
    <property type="term" value="P:negative regulation of transcription by RNA polymerase II"/>
    <property type="evidence" value="ECO:0007669"/>
    <property type="project" value="TreeGrafter"/>
</dbReference>
<reference evidence="16 17" key="1">
    <citation type="journal article" date="2023" name="J. Hered.">
        <title>Chromosome-level genome of the wood stork (Mycteria americana) provides insight into avian chromosome evolution.</title>
        <authorList>
            <person name="Flamio R. Jr."/>
            <person name="Ramstad K.M."/>
        </authorList>
    </citation>
    <scope>NUCLEOTIDE SEQUENCE [LARGE SCALE GENOMIC DNA]</scope>
    <source>
        <strain evidence="16">JAX WOST 10</strain>
    </source>
</reference>
<keyword evidence="4" id="KW-0479">Metal-binding</keyword>
<dbReference type="PROSITE" id="PS51843">
    <property type="entry name" value="NR_LBD"/>
    <property type="match status" value="1"/>
</dbReference>
<dbReference type="GO" id="GO:0045944">
    <property type="term" value="P:positive regulation of transcription by RNA polymerase II"/>
    <property type="evidence" value="ECO:0007669"/>
    <property type="project" value="TreeGrafter"/>
</dbReference>
<accession>A0AAN7MK58</accession>
<evidence type="ECO:0000256" key="12">
    <source>
        <dbReference type="ARBA" id="ARBA00023212"/>
    </source>
</evidence>
<evidence type="ECO:0000313" key="17">
    <source>
        <dbReference type="Proteomes" id="UP001333110"/>
    </source>
</evidence>
<name>A0AAN7MK58_MYCAM</name>
<evidence type="ECO:0000256" key="10">
    <source>
        <dbReference type="ARBA" id="ARBA00023163"/>
    </source>
</evidence>
<dbReference type="GO" id="GO:0030154">
    <property type="term" value="P:cell differentiation"/>
    <property type="evidence" value="ECO:0007669"/>
    <property type="project" value="TreeGrafter"/>
</dbReference>
<keyword evidence="11" id="KW-0675">Receptor</keyword>
<keyword evidence="12" id="KW-0206">Cytoskeleton</keyword>
<evidence type="ECO:0000256" key="7">
    <source>
        <dbReference type="ARBA" id="ARBA00023015"/>
    </source>
</evidence>
<dbReference type="GO" id="GO:0005856">
    <property type="term" value="C:cytoskeleton"/>
    <property type="evidence" value="ECO:0007669"/>
    <property type="project" value="UniProtKB-SubCell"/>
</dbReference>
<dbReference type="PANTHER" id="PTHR24082">
    <property type="entry name" value="NUCLEAR HORMONE RECEPTOR"/>
    <property type="match status" value="1"/>
</dbReference>
<evidence type="ECO:0000256" key="5">
    <source>
        <dbReference type="ARBA" id="ARBA00022771"/>
    </source>
</evidence>
<dbReference type="AlphaFoldDB" id="A0AAN7MK58"/>
<keyword evidence="6" id="KW-0862">Zinc</keyword>
<dbReference type="PRINTS" id="PR00398">
    <property type="entry name" value="STRDHORMONER"/>
</dbReference>
<dbReference type="InterPro" id="IPR035500">
    <property type="entry name" value="NHR-like_dom_sf"/>
</dbReference>
<evidence type="ECO:0000256" key="2">
    <source>
        <dbReference type="ARBA" id="ARBA00022490"/>
    </source>
</evidence>
<keyword evidence="7" id="KW-0805">Transcription regulation</keyword>
<dbReference type="GO" id="GO:0000978">
    <property type="term" value="F:RNA polymerase II cis-regulatory region sequence-specific DNA binding"/>
    <property type="evidence" value="ECO:0007669"/>
    <property type="project" value="TreeGrafter"/>
</dbReference>
<dbReference type="GO" id="GO:0008270">
    <property type="term" value="F:zinc ion binding"/>
    <property type="evidence" value="ECO:0007669"/>
    <property type="project" value="UniProtKB-KW"/>
</dbReference>
<dbReference type="SMART" id="SM00430">
    <property type="entry name" value="HOLI"/>
    <property type="match status" value="1"/>
</dbReference>
<evidence type="ECO:0000256" key="13">
    <source>
        <dbReference type="ARBA" id="ARBA00023242"/>
    </source>
</evidence>
<proteinExistence type="predicted"/>
<keyword evidence="13" id="KW-0539">Nucleus</keyword>
<keyword evidence="10" id="KW-0804">Transcription</keyword>
<evidence type="ECO:0000256" key="8">
    <source>
        <dbReference type="ARBA" id="ARBA00023125"/>
    </source>
</evidence>
<keyword evidence="17" id="KW-1185">Reference proteome</keyword>
<feature type="region of interest" description="Disordered" evidence="14">
    <location>
        <begin position="1"/>
        <end position="22"/>
    </location>
</feature>
<dbReference type="GO" id="GO:0004879">
    <property type="term" value="F:nuclear receptor activity"/>
    <property type="evidence" value="ECO:0007669"/>
    <property type="project" value="TreeGrafter"/>
</dbReference>
<comment type="subcellular location">
    <subcellularLocation>
        <location evidence="1">Cytoplasm</location>
        <location evidence="1">Cytoskeleton</location>
    </subcellularLocation>
</comment>
<organism evidence="16 17">
    <name type="scientific">Mycteria americana</name>
    <name type="common">Wood stork</name>
    <dbReference type="NCBI Taxonomy" id="33587"/>
    <lineage>
        <taxon>Eukaryota</taxon>
        <taxon>Metazoa</taxon>
        <taxon>Chordata</taxon>
        <taxon>Craniata</taxon>
        <taxon>Vertebrata</taxon>
        <taxon>Euteleostomi</taxon>
        <taxon>Archelosauria</taxon>
        <taxon>Archosauria</taxon>
        <taxon>Dinosauria</taxon>
        <taxon>Saurischia</taxon>
        <taxon>Theropoda</taxon>
        <taxon>Coelurosauria</taxon>
        <taxon>Aves</taxon>
        <taxon>Neognathae</taxon>
        <taxon>Neoaves</taxon>
        <taxon>Aequornithes</taxon>
        <taxon>Ciconiiformes</taxon>
        <taxon>Ciconiidae</taxon>
        <taxon>Mycteria</taxon>
    </lineage>
</organism>
<dbReference type="InterPro" id="IPR050234">
    <property type="entry name" value="Nuclear_hormone_rcpt_NR1"/>
</dbReference>
<feature type="domain" description="NR LBD" evidence="15">
    <location>
        <begin position="100"/>
        <end position="417"/>
    </location>
</feature>
<evidence type="ECO:0000313" key="16">
    <source>
        <dbReference type="EMBL" id="KAK4807594.1"/>
    </source>
</evidence>